<feature type="transmembrane region" description="Helical" evidence="8">
    <location>
        <begin position="335"/>
        <end position="356"/>
    </location>
</feature>
<dbReference type="InterPro" id="IPR050360">
    <property type="entry name" value="MFS_Sugar_Transporters"/>
</dbReference>
<evidence type="ECO:0000256" key="7">
    <source>
        <dbReference type="SAM" id="MobiDB-lite"/>
    </source>
</evidence>
<sequence length="506" mass="55423">MTKRIAGHRGNSARSVLVGLSISLAGFLYGIDTGIIASTIAHDSFKRYMYGPSMDNASIQAGIVSGYYAGYAVGSGASAYTMDRISRRWTLLLGCCLSVIGAVLQAAAVNPAMIIVGRAFSGSSTGFVYPTAPVYLAELSLAENRGFLVGLKGLMNTIGFLIAGFIGYAGAFAYGDLQWRIPLATQGPPALLLAILTAFLPYSPRWLAQRERYSDAKKVMYSLHGHRGDDVVEAEFSEMCEQIRREAGSNKMENFKKLFTRQYIRRTLLACLIVNMQKLSGSNVLQNYQSILYTSLGYKGNAVLLIGALYGFSAVIGQIINVFFTADHWTRRKTVISGSYTLALLLAVETALSYFYADGVDPNGSRAAVAFIFLFAFAYSFFFNSVGWVLVAEIFPLGLRGVGVGFSVFTQSITAIWLSYAASIAFDVISWRFYFVFIAANLFAGTIYLLYLPETRFLTLEEVAVMFGDEVVTREDIKANRAESPEGLGRKEQTEATSDHVEKTTR</sequence>
<evidence type="ECO:0000256" key="4">
    <source>
        <dbReference type="ARBA" id="ARBA00022692"/>
    </source>
</evidence>
<feature type="transmembrane region" description="Helical" evidence="8">
    <location>
        <begin position="431"/>
        <end position="451"/>
    </location>
</feature>
<feature type="transmembrane region" description="Helical" evidence="8">
    <location>
        <begin position="115"/>
        <end position="137"/>
    </location>
</feature>
<dbReference type="Pfam" id="PF00083">
    <property type="entry name" value="Sugar_tr"/>
    <property type="match status" value="1"/>
</dbReference>
<evidence type="ECO:0000256" key="8">
    <source>
        <dbReference type="SAM" id="Phobius"/>
    </source>
</evidence>
<keyword evidence="5 8" id="KW-1133">Transmembrane helix</keyword>
<organism evidence="10 11">
    <name type="scientific">Xylaria grammica</name>
    <dbReference type="NCBI Taxonomy" id="363999"/>
    <lineage>
        <taxon>Eukaryota</taxon>
        <taxon>Fungi</taxon>
        <taxon>Dikarya</taxon>
        <taxon>Ascomycota</taxon>
        <taxon>Pezizomycotina</taxon>
        <taxon>Sordariomycetes</taxon>
        <taxon>Xylariomycetidae</taxon>
        <taxon>Xylariales</taxon>
        <taxon>Xylariaceae</taxon>
        <taxon>Xylaria</taxon>
    </lineage>
</organism>
<dbReference type="Proteomes" id="UP000286045">
    <property type="component" value="Unassembled WGS sequence"/>
</dbReference>
<feature type="region of interest" description="Disordered" evidence="7">
    <location>
        <begin position="478"/>
        <end position="506"/>
    </location>
</feature>
<gene>
    <name evidence="10" type="ORF">EKO27_g1980</name>
</gene>
<dbReference type="PANTHER" id="PTHR48022:SF2">
    <property type="entry name" value="PLASTIDIC GLUCOSE TRANSPORTER 4"/>
    <property type="match status" value="1"/>
</dbReference>
<dbReference type="InterPro" id="IPR036259">
    <property type="entry name" value="MFS_trans_sf"/>
</dbReference>
<evidence type="ECO:0000256" key="6">
    <source>
        <dbReference type="ARBA" id="ARBA00023136"/>
    </source>
</evidence>
<dbReference type="InterPro" id="IPR020846">
    <property type="entry name" value="MFS_dom"/>
</dbReference>
<reference evidence="10 11" key="1">
    <citation type="submission" date="2018-12" db="EMBL/GenBank/DDBJ databases">
        <title>Draft genome sequence of Xylaria grammica IHI A82.</title>
        <authorList>
            <person name="Buettner E."/>
            <person name="Kellner H."/>
        </authorList>
    </citation>
    <scope>NUCLEOTIDE SEQUENCE [LARGE SCALE GENOMIC DNA]</scope>
    <source>
        <strain evidence="10 11">IHI A82</strain>
    </source>
</reference>
<evidence type="ECO:0000256" key="3">
    <source>
        <dbReference type="ARBA" id="ARBA00022448"/>
    </source>
</evidence>
<keyword evidence="3" id="KW-0813">Transport</keyword>
<dbReference type="InterPro" id="IPR005828">
    <property type="entry name" value="MFS_sugar_transport-like"/>
</dbReference>
<dbReference type="EMBL" id="RYZI01000034">
    <property type="protein sequence ID" value="RWA13099.1"/>
    <property type="molecule type" value="Genomic_DNA"/>
</dbReference>
<dbReference type="GO" id="GO:0016020">
    <property type="term" value="C:membrane"/>
    <property type="evidence" value="ECO:0007669"/>
    <property type="project" value="UniProtKB-SubCell"/>
</dbReference>
<feature type="transmembrane region" description="Helical" evidence="8">
    <location>
        <begin position="12"/>
        <end position="37"/>
    </location>
</feature>
<comment type="subcellular location">
    <subcellularLocation>
        <location evidence="1">Membrane</location>
        <topology evidence="1">Multi-pass membrane protein</topology>
    </subcellularLocation>
</comment>
<feature type="transmembrane region" description="Helical" evidence="8">
    <location>
        <begin position="89"/>
        <end position="109"/>
    </location>
</feature>
<dbReference type="PRINTS" id="PR00171">
    <property type="entry name" value="SUGRTRNSPORT"/>
</dbReference>
<evidence type="ECO:0000256" key="1">
    <source>
        <dbReference type="ARBA" id="ARBA00004141"/>
    </source>
</evidence>
<dbReference type="STRING" id="363999.A0A439DFD6"/>
<keyword evidence="11" id="KW-1185">Reference proteome</keyword>
<evidence type="ECO:0000256" key="5">
    <source>
        <dbReference type="ARBA" id="ARBA00022989"/>
    </source>
</evidence>
<feature type="transmembrane region" description="Helical" evidence="8">
    <location>
        <begin position="57"/>
        <end position="77"/>
    </location>
</feature>
<dbReference type="Gene3D" id="1.20.1250.20">
    <property type="entry name" value="MFS general substrate transporter like domains"/>
    <property type="match status" value="1"/>
</dbReference>
<name>A0A439DFD6_9PEZI</name>
<feature type="transmembrane region" description="Helical" evidence="8">
    <location>
        <begin position="368"/>
        <end position="391"/>
    </location>
</feature>
<dbReference type="GO" id="GO:0005351">
    <property type="term" value="F:carbohydrate:proton symporter activity"/>
    <property type="evidence" value="ECO:0007669"/>
    <property type="project" value="TreeGrafter"/>
</dbReference>
<feature type="transmembrane region" description="Helical" evidence="8">
    <location>
        <begin position="149"/>
        <end position="170"/>
    </location>
</feature>
<protein>
    <recommendedName>
        <fullName evidence="9">Major facilitator superfamily (MFS) profile domain-containing protein</fullName>
    </recommendedName>
</protein>
<feature type="transmembrane region" description="Helical" evidence="8">
    <location>
        <begin position="300"/>
        <end position="323"/>
    </location>
</feature>
<comment type="caution">
    <text evidence="10">The sequence shown here is derived from an EMBL/GenBank/DDBJ whole genome shotgun (WGS) entry which is preliminary data.</text>
</comment>
<comment type="similarity">
    <text evidence="2">Belongs to the major facilitator superfamily. Sugar transporter (TC 2.A.1.1) family.</text>
</comment>
<dbReference type="AlphaFoldDB" id="A0A439DFD6"/>
<proteinExistence type="inferred from homology"/>
<dbReference type="PROSITE" id="PS50850">
    <property type="entry name" value="MFS"/>
    <property type="match status" value="1"/>
</dbReference>
<evidence type="ECO:0000259" key="9">
    <source>
        <dbReference type="PROSITE" id="PS50850"/>
    </source>
</evidence>
<accession>A0A439DFD6</accession>
<feature type="transmembrane region" description="Helical" evidence="8">
    <location>
        <begin position="190"/>
        <end position="208"/>
    </location>
</feature>
<keyword evidence="6 8" id="KW-0472">Membrane</keyword>
<keyword evidence="4 8" id="KW-0812">Transmembrane</keyword>
<evidence type="ECO:0000313" key="11">
    <source>
        <dbReference type="Proteomes" id="UP000286045"/>
    </source>
</evidence>
<feature type="transmembrane region" description="Helical" evidence="8">
    <location>
        <begin position="403"/>
        <end position="425"/>
    </location>
</feature>
<evidence type="ECO:0000313" key="10">
    <source>
        <dbReference type="EMBL" id="RWA13099.1"/>
    </source>
</evidence>
<dbReference type="PANTHER" id="PTHR48022">
    <property type="entry name" value="PLASTIDIC GLUCOSE TRANSPORTER 4"/>
    <property type="match status" value="1"/>
</dbReference>
<evidence type="ECO:0000256" key="2">
    <source>
        <dbReference type="ARBA" id="ARBA00010992"/>
    </source>
</evidence>
<feature type="domain" description="Major facilitator superfamily (MFS) profile" evidence="9">
    <location>
        <begin position="18"/>
        <end position="456"/>
    </location>
</feature>
<dbReference type="InterPro" id="IPR003663">
    <property type="entry name" value="Sugar/inositol_transpt"/>
</dbReference>
<dbReference type="SUPFAM" id="SSF103473">
    <property type="entry name" value="MFS general substrate transporter"/>
    <property type="match status" value="1"/>
</dbReference>